<accession>A0A0J8J160</accession>
<name>A0A0J8J160_9LIST</name>
<reference evidence="1 2" key="1">
    <citation type="journal article" date="2015" name="Genome Biol. Evol.">
        <title>Comparative Genomics of Listeria Sensu Lato: Genus-Wide Differences in Evolutionary Dynamics and the Progressive Gain of Complex, Potentially Pathogenicity-Related Traits through Lateral Gene Transfer.</title>
        <authorList>
            <person name="Chiara M."/>
            <person name="Caruso M."/>
            <person name="D'Erchia A.M."/>
            <person name="Manzari C."/>
            <person name="Fraccalvieri R."/>
            <person name="Goffredo E."/>
            <person name="Latorre L."/>
            <person name="Miccolupo A."/>
            <person name="Padalino I."/>
            <person name="Santagada G."/>
            <person name="Chiocco D."/>
            <person name="Pesole G."/>
            <person name="Horner D.S."/>
            <person name="Parisi A."/>
        </authorList>
    </citation>
    <scope>NUCLEOTIDE SEQUENCE [LARGE SCALE GENOMIC DNA]</scope>
    <source>
        <strain evidence="1 2">1991</strain>
    </source>
</reference>
<dbReference type="RefSeq" id="WP_007473646.1">
    <property type="nucleotide sequence ID" value="NZ_KQ130621.1"/>
</dbReference>
<evidence type="ECO:0000313" key="1">
    <source>
        <dbReference type="EMBL" id="KMT58016.1"/>
    </source>
</evidence>
<evidence type="ECO:0000313" key="2">
    <source>
        <dbReference type="Proteomes" id="UP000052258"/>
    </source>
</evidence>
<sequence>MLSFEEKKQIIARFSALEEKEVSLGRINYHYPESKREKSILIKHLHPNGNGYVYAPYLDSDTLDKQGYFNIYNAKEFELVELIEAAISYMDSDGDIFDEGQKFTYQSDSGETLELIYENKMWIVYAAGNVEAVYKTLEAAESYLADEGFFVEN</sequence>
<dbReference type="PATRIC" id="fig|1430899.3.peg.2509"/>
<gene>
    <name evidence="1" type="ORF">X560_2457</name>
</gene>
<comment type="caution">
    <text evidence="1">The sequence shown here is derived from an EMBL/GenBank/DDBJ whole genome shotgun (WGS) entry which is preliminary data.</text>
</comment>
<dbReference type="AlphaFoldDB" id="A0A0J8J160"/>
<dbReference type="Proteomes" id="UP000052258">
    <property type="component" value="Unassembled WGS sequence"/>
</dbReference>
<dbReference type="EMBL" id="AZHO01000035">
    <property type="protein sequence ID" value="KMT58016.1"/>
    <property type="molecule type" value="Genomic_DNA"/>
</dbReference>
<dbReference type="OrthoDB" id="2360619at2"/>
<protein>
    <submittedName>
        <fullName evidence="1">Uncharacterized protein</fullName>
    </submittedName>
</protein>
<organism evidence="1 2">
    <name type="scientific">Listeria fleischmannii 1991</name>
    <dbReference type="NCBI Taxonomy" id="1430899"/>
    <lineage>
        <taxon>Bacteria</taxon>
        <taxon>Bacillati</taxon>
        <taxon>Bacillota</taxon>
        <taxon>Bacilli</taxon>
        <taxon>Bacillales</taxon>
        <taxon>Listeriaceae</taxon>
        <taxon>Listeria</taxon>
    </lineage>
</organism>
<proteinExistence type="predicted"/>
<keyword evidence="2" id="KW-1185">Reference proteome</keyword>